<gene>
    <name evidence="3" type="primary">pbpA</name>
    <name evidence="3" type="ORF">I601_1298</name>
</gene>
<dbReference type="PANTHER" id="PTHR30627:SF24">
    <property type="entry name" value="PENICILLIN-BINDING PROTEIN 4B"/>
    <property type="match status" value="1"/>
</dbReference>
<evidence type="ECO:0000313" key="4">
    <source>
        <dbReference type="Proteomes" id="UP000077868"/>
    </source>
</evidence>
<dbReference type="STRING" id="1300347.I601_1298"/>
<dbReference type="GO" id="GO:0005886">
    <property type="term" value="C:plasma membrane"/>
    <property type="evidence" value="ECO:0007669"/>
    <property type="project" value="TreeGrafter"/>
</dbReference>
<protein>
    <submittedName>
        <fullName evidence="3">Penicillin-binding protein A</fullName>
    </submittedName>
</protein>
<dbReference type="OrthoDB" id="9766847at2"/>
<reference evidence="3 4" key="1">
    <citation type="submission" date="2016-03" db="EMBL/GenBank/DDBJ databases">
        <title>Complete genome sequence of a soil Actinobacterium, Nocardioides dokdonensis FR1436.</title>
        <authorList>
            <person name="Kwon S.-K."/>
            <person name="Kim K."/>
            <person name="Kim J.F."/>
        </authorList>
    </citation>
    <scope>NUCLEOTIDE SEQUENCE [LARGE SCALE GENOMIC DNA]</scope>
    <source>
        <strain evidence="3 4">FR1436</strain>
    </source>
</reference>
<organism evidence="3 4">
    <name type="scientific">Nocardioides dokdonensis FR1436</name>
    <dbReference type="NCBI Taxonomy" id="1300347"/>
    <lineage>
        <taxon>Bacteria</taxon>
        <taxon>Bacillati</taxon>
        <taxon>Actinomycetota</taxon>
        <taxon>Actinomycetes</taxon>
        <taxon>Propionibacteriales</taxon>
        <taxon>Nocardioidaceae</taxon>
        <taxon>Nocardioides</taxon>
    </lineage>
</organism>
<dbReference type="InterPro" id="IPR001460">
    <property type="entry name" value="PCN-bd_Tpept"/>
</dbReference>
<evidence type="ECO:0000259" key="2">
    <source>
        <dbReference type="Pfam" id="PF21922"/>
    </source>
</evidence>
<dbReference type="PATRIC" id="fig|1300347.3.peg.1299"/>
<proteinExistence type="predicted"/>
<dbReference type="PANTHER" id="PTHR30627">
    <property type="entry name" value="PEPTIDOGLYCAN D,D-TRANSPEPTIDASE"/>
    <property type="match status" value="1"/>
</dbReference>
<evidence type="ECO:0000259" key="1">
    <source>
        <dbReference type="Pfam" id="PF00905"/>
    </source>
</evidence>
<dbReference type="InterPro" id="IPR050515">
    <property type="entry name" value="Beta-lactam/transpept"/>
</dbReference>
<dbReference type="SUPFAM" id="SSF56601">
    <property type="entry name" value="beta-lactamase/transpeptidase-like"/>
    <property type="match status" value="1"/>
</dbReference>
<dbReference type="GO" id="GO:0008658">
    <property type="term" value="F:penicillin binding"/>
    <property type="evidence" value="ECO:0007669"/>
    <property type="project" value="InterPro"/>
</dbReference>
<dbReference type="GO" id="GO:0071555">
    <property type="term" value="P:cell wall organization"/>
    <property type="evidence" value="ECO:0007669"/>
    <property type="project" value="TreeGrafter"/>
</dbReference>
<evidence type="ECO:0000313" key="3">
    <source>
        <dbReference type="EMBL" id="ANH37738.1"/>
    </source>
</evidence>
<accession>A0A1A9GHH0</accession>
<dbReference type="Gene3D" id="3.90.1310.10">
    <property type="entry name" value="Penicillin-binding protein 2a (Domain 2)"/>
    <property type="match status" value="1"/>
</dbReference>
<dbReference type="EMBL" id="CP015079">
    <property type="protein sequence ID" value="ANH37738.1"/>
    <property type="molecule type" value="Genomic_DNA"/>
</dbReference>
<dbReference type="Pfam" id="PF21922">
    <property type="entry name" value="PBP_dimer_2"/>
    <property type="match status" value="1"/>
</dbReference>
<dbReference type="Pfam" id="PF00905">
    <property type="entry name" value="Transpeptidase"/>
    <property type="match status" value="1"/>
</dbReference>
<feature type="domain" description="Penicillin-binding protein transpeptidase" evidence="1">
    <location>
        <begin position="168"/>
        <end position="495"/>
    </location>
</feature>
<keyword evidence="4" id="KW-1185">Reference proteome</keyword>
<dbReference type="Proteomes" id="UP000077868">
    <property type="component" value="Chromosome"/>
</dbReference>
<name>A0A1A9GHH0_9ACTN</name>
<dbReference type="InterPro" id="IPR054120">
    <property type="entry name" value="PBPA_dimer"/>
</dbReference>
<dbReference type="RefSeq" id="WP_068107523.1">
    <property type="nucleotide sequence ID" value="NZ_CP015079.1"/>
</dbReference>
<dbReference type="Gene3D" id="3.40.710.10">
    <property type="entry name" value="DD-peptidase/beta-lactamase superfamily"/>
    <property type="match status" value="1"/>
</dbReference>
<dbReference type="GO" id="GO:0071972">
    <property type="term" value="F:peptidoglycan L,D-transpeptidase activity"/>
    <property type="evidence" value="ECO:0007669"/>
    <property type="project" value="TreeGrafter"/>
</dbReference>
<feature type="domain" description="Penicillin binding protein A dimerisation" evidence="2">
    <location>
        <begin position="52"/>
        <end position="142"/>
    </location>
</feature>
<dbReference type="AlphaFoldDB" id="A0A1A9GHH0"/>
<sequence length="500" mass="53547">MNKPIRTIAVFCLLLFVALLANITYLQFWRAEGLNDNANNRRALDERFSQQRGAILVGKEAIARSEPTDDRYDYQRTYLKPLLYSHLTGWFNFYNAQPATCSGCQQRLEQTYNDLLSGEDDRLFVTRLVDLLSNKESQGGNVQLTIDPAAQQAAFDGLRAVVGPEGQGSVVALEPRTGKVLAMVSLPTFDPNELASHDLGEVNAAAEELEADDSEPLLNRSIQTTLPPGSTFKIVTAAAALESGDYEAGDLVPGGPSYQLPQTTGDSGLIDNEGRDCGSDRIPFAQAMENSCNTTFARLAVELGPEAMQEQAELFGFNQSYFDDLLPQAVSRFPEGMNEPQTGQSGIGQFEVAATPLQMAMVAAGIANDGSVMRPYLVDEVQSPEFDQIDGTDDEEFSEALSASSADQLTELMVSTVDVGTANPAAIPGIQVAGKTGTAQSGQDDVAPYAWFVSFAPADDPQVAVAVMIQDAPGRARGEIAGGLLGGPIAKAIMEAVINR</sequence>
<dbReference type="InterPro" id="IPR012338">
    <property type="entry name" value="Beta-lactam/transpept-like"/>
</dbReference>
<dbReference type="KEGG" id="ndk:I601_1298"/>